<dbReference type="Pfam" id="PF24552">
    <property type="entry name" value="Defensin"/>
    <property type="match status" value="1"/>
</dbReference>
<evidence type="ECO:0000259" key="7">
    <source>
        <dbReference type="Pfam" id="PF24552"/>
    </source>
</evidence>
<evidence type="ECO:0000256" key="1">
    <source>
        <dbReference type="ARBA" id="ARBA00006722"/>
    </source>
</evidence>
<gene>
    <name evidence="8" type="ordered locus">AALP_Aa3g039400</name>
</gene>
<dbReference type="Gramene" id="KFK37865">
    <property type="protein sequence ID" value="KFK37865"/>
    <property type="gene ID" value="AALP_AA3G039400"/>
</dbReference>
<comment type="similarity">
    <text evidence="1">Belongs to the DEFL family.</text>
</comment>
<accession>A0A087H6W3</accession>
<dbReference type="EMBL" id="CM002871">
    <property type="protein sequence ID" value="KFK37865.1"/>
    <property type="molecule type" value="Genomic_DNA"/>
</dbReference>
<keyword evidence="2" id="KW-0929">Antimicrobial</keyword>
<evidence type="ECO:0000313" key="8">
    <source>
        <dbReference type="EMBL" id="KFK37865.1"/>
    </source>
</evidence>
<dbReference type="OrthoDB" id="1060989at2759"/>
<sequence length="80" mass="8744">MSFTKILMTFFLVVILVVSISNQNVIGSEMKISKTYQCFNQCTSDSGAFGPHRCNKDCMAYGYVDGQCITGLCCCGLNHG</sequence>
<keyword evidence="3" id="KW-0295">Fungicide</keyword>
<keyword evidence="6" id="KW-0732">Signal</keyword>
<organism evidence="8 9">
    <name type="scientific">Arabis alpina</name>
    <name type="common">Alpine rock-cress</name>
    <dbReference type="NCBI Taxonomy" id="50452"/>
    <lineage>
        <taxon>Eukaryota</taxon>
        <taxon>Viridiplantae</taxon>
        <taxon>Streptophyta</taxon>
        <taxon>Embryophyta</taxon>
        <taxon>Tracheophyta</taxon>
        <taxon>Spermatophyta</taxon>
        <taxon>Magnoliopsida</taxon>
        <taxon>eudicotyledons</taxon>
        <taxon>Gunneridae</taxon>
        <taxon>Pentapetalae</taxon>
        <taxon>rosids</taxon>
        <taxon>malvids</taxon>
        <taxon>Brassicales</taxon>
        <taxon>Brassicaceae</taxon>
        <taxon>Arabideae</taxon>
        <taxon>Arabis</taxon>
    </lineage>
</organism>
<evidence type="ECO:0000256" key="6">
    <source>
        <dbReference type="SAM" id="SignalP"/>
    </source>
</evidence>
<dbReference type="AlphaFoldDB" id="A0A087H6W3"/>
<protein>
    <recommendedName>
        <fullName evidence="7">Defensin-like domain-containing protein</fullName>
    </recommendedName>
</protein>
<evidence type="ECO:0000256" key="3">
    <source>
        <dbReference type="ARBA" id="ARBA00022577"/>
    </source>
</evidence>
<evidence type="ECO:0000256" key="4">
    <source>
        <dbReference type="ARBA" id="ARBA00022821"/>
    </source>
</evidence>
<evidence type="ECO:0000313" key="9">
    <source>
        <dbReference type="Proteomes" id="UP000029120"/>
    </source>
</evidence>
<dbReference type="GO" id="GO:0031640">
    <property type="term" value="P:killing of cells of another organism"/>
    <property type="evidence" value="ECO:0007669"/>
    <property type="project" value="UniProtKB-KW"/>
</dbReference>
<keyword evidence="5" id="KW-1015">Disulfide bond</keyword>
<feature type="chain" id="PRO_5001822959" description="Defensin-like domain-containing protein" evidence="6">
    <location>
        <begin position="28"/>
        <end position="80"/>
    </location>
</feature>
<dbReference type="GO" id="GO:0050832">
    <property type="term" value="P:defense response to fungus"/>
    <property type="evidence" value="ECO:0007669"/>
    <property type="project" value="UniProtKB-KW"/>
</dbReference>
<dbReference type="InterPro" id="IPR056373">
    <property type="entry name" value="Defensin-like_dom"/>
</dbReference>
<feature type="signal peptide" evidence="6">
    <location>
        <begin position="1"/>
        <end position="27"/>
    </location>
</feature>
<feature type="domain" description="Defensin-like" evidence="7">
    <location>
        <begin position="36"/>
        <end position="75"/>
    </location>
</feature>
<keyword evidence="9" id="KW-1185">Reference proteome</keyword>
<keyword evidence="4" id="KW-0611">Plant defense</keyword>
<proteinExistence type="inferred from homology"/>
<evidence type="ECO:0000256" key="2">
    <source>
        <dbReference type="ARBA" id="ARBA00022529"/>
    </source>
</evidence>
<name>A0A087H6W3_ARAAL</name>
<reference evidence="9" key="1">
    <citation type="journal article" date="2015" name="Nat. Plants">
        <title>Genome expansion of Arabis alpina linked with retrotransposition and reduced symmetric DNA methylation.</title>
        <authorList>
            <person name="Willing E.M."/>
            <person name="Rawat V."/>
            <person name="Mandakova T."/>
            <person name="Maumus F."/>
            <person name="James G.V."/>
            <person name="Nordstroem K.J."/>
            <person name="Becker C."/>
            <person name="Warthmann N."/>
            <person name="Chica C."/>
            <person name="Szarzynska B."/>
            <person name="Zytnicki M."/>
            <person name="Albani M.C."/>
            <person name="Kiefer C."/>
            <person name="Bergonzi S."/>
            <person name="Castaings L."/>
            <person name="Mateos J.L."/>
            <person name="Berns M.C."/>
            <person name="Bujdoso N."/>
            <person name="Piofczyk T."/>
            <person name="de Lorenzo L."/>
            <person name="Barrero-Sicilia C."/>
            <person name="Mateos I."/>
            <person name="Piednoel M."/>
            <person name="Hagmann J."/>
            <person name="Chen-Min-Tao R."/>
            <person name="Iglesias-Fernandez R."/>
            <person name="Schuster S.C."/>
            <person name="Alonso-Blanco C."/>
            <person name="Roudier F."/>
            <person name="Carbonero P."/>
            <person name="Paz-Ares J."/>
            <person name="Davis S.J."/>
            <person name="Pecinka A."/>
            <person name="Quesneville H."/>
            <person name="Colot V."/>
            <person name="Lysak M.A."/>
            <person name="Weigel D."/>
            <person name="Coupland G."/>
            <person name="Schneeberger K."/>
        </authorList>
    </citation>
    <scope>NUCLEOTIDE SEQUENCE [LARGE SCALE GENOMIC DNA]</scope>
    <source>
        <strain evidence="9">cv. Pajares</strain>
    </source>
</reference>
<dbReference type="OMA" id="NGKCAAD"/>
<dbReference type="Proteomes" id="UP000029120">
    <property type="component" value="Chromosome 3"/>
</dbReference>
<evidence type="ECO:0000256" key="5">
    <source>
        <dbReference type="ARBA" id="ARBA00023157"/>
    </source>
</evidence>